<sequence>MLPSLQPSRPKLPQHTTQPTHQQRRSTHELPRPQESSQQQPSYSPPNSQRPWSQIEAMPPARTAPSFPTHSFYDAATRHPVFFTNNLRKPPFPIPQMPSQGWNPVANGYIQEREKATGGSGTKL</sequence>
<name>A0ACB6SAM7_9PLEO</name>
<dbReference type="Proteomes" id="UP000799754">
    <property type="component" value="Unassembled WGS sequence"/>
</dbReference>
<gene>
    <name evidence="1" type="ORF">BU25DRAFT_428973</name>
</gene>
<dbReference type="EMBL" id="MU006705">
    <property type="protein sequence ID" value="KAF2631276.1"/>
    <property type="molecule type" value="Genomic_DNA"/>
</dbReference>
<accession>A0ACB6SAM7</accession>
<keyword evidence="2" id="KW-1185">Reference proteome</keyword>
<reference evidence="1" key="1">
    <citation type="journal article" date="2020" name="Stud. Mycol.">
        <title>101 Dothideomycetes genomes: a test case for predicting lifestyles and emergence of pathogens.</title>
        <authorList>
            <person name="Haridas S."/>
            <person name="Albert R."/>
            <person name="Binder M."/>
            <person name="Bloem J."/>
            <person name="Labutti K."/>
            <person name="Salamov A."/>
            <person name="Andreopoulos B."/>
            <person name="Baker S."/>
            <person name="Barry K."/>
            <person name="Bills G."/>
            <person name="Bluhm B."/>
            <person name="Cannon C."/>
            <person name="Castanera R."/>
            <person name="Culley D."/>
            <person name="Daum C."/>
            <person name="Ezra D."/>
            <person name="Gonzalez J."/>
            <person name="Henrissat B."/>
            <person name="Kuo A."/>
            <person name="Liang C."/>
            <person name="Lipzen A."/>
            <person name="Lutzoni F."/>
            <person name="Magnuson J."/>
            <person name="Mondo S."/>
            <person name="Nolan M."/>
            <person name="Ohm R."/>
            <person name="Pangilinan J."/>
            <person name="Park H.-J."/>
            <person name="Ramirez L."/>
            <person name="Alfaro M."/>
            <person name="Sun H."/>
            <person name="Tritt A."/>
            <person name="Yoshinaga Y."/>
            <person name="Zwiers L.-H."/>
            <person name="Turgeon B."/>
            <person name="Goodwin S."/>
            <person name="Spatafora J."/>
            <person name="Crous P."/>
            <person name="Grigoriev I."/>
        </authorList>
    </citation>
    <scope>NUCLEOTIDE SEQUENCE</scope>
    <source>
        <strain evidence="1">CBS 525.71</strain>
    </source>
</reference>
<proteinExistence type="predicted"/>
<organism evidence="1 2">
    <name type="scientific">Macroventuria anomochaeta</name>
    <dbReference type="NCBI Taxonomy" id="301207"/>
    <lineage>
        <taxon>Eukaryota</taxon>
        <taxon>Fungi</taxon>
        <taxon>Dikarya</taxon>
        <taxon>Ascomycota</taxon>
        <taxon>Pezizomycotina</taxon>
        <taxon>Dothideomycetes</taxon>
        <taxon>Pleosporomycetidae</taxon>
        <taxon>Pleosporales</taxon>
        <taxon>Pleosporineae</taxon>
        <taxon>Didymellaceae</taxon>
        <taxon>Macroventuria</taxon>
    </lineage>
</organism>
<evidence type="ECO:0000313" key="2">
    <source>
        <dbReference type="Proteomes" id="UP000799754"/>
    </source>
</evidence>
<comment type="caution">
    <text evidence="1">The sequence shown here is derived from an EMBL/GenBank/DDBJ whole genome shotgun (WGS) entry which is preliminary data.</text>
</comment>
<protein>
    <submittedName>
        <fullName evidence="1">Uncharacterized protein</fullName>
    </submittedName>
</protein>
<evidence type="ECO:0000313" key="1">
    <source>
        <dbReference type="EMBL" id="KAF2631276.1"/>
    </source>
</evidence>